<keyword evidence="3" id="KW-1185">Reference proteome</keyword>
<organism evidence="2 3">
    <name type="scientific">Gemmobacter lanyuensis</name>
    <dbReference type="NCBI Taxonomy" id="1054497"/>
    <lineage>
        <taxon>Bacteria</taxon>
        <taxon>Pseudomonadati</taxon>
        <taxon>Pseudomonadota</taxon>
        <taxon>Alphaproteobacteria</taxon>
        <taxon>Rhodobacterales</taxon>
        <taxon>Paracoccaceae</taxon>
        <taxon>Gemmobacter</taxon>
    </lineage>
</organism>
<dbReference type="RefSeq" id="WP_189634324.1">
    <property type="nucleotide sequence ID" value="NZ_BMYQ01000008.1"/>
</dbReference>
<sequence length="292" mass="32041">MARVTRIGVLVLAGLVAFGPMSLPVRAEQAGAGQVAALTQDLRALTEAMQIHDVLAIMQAEGQDYGKQLRDEMFPGKGGAEWQATVTRIYDPARMHEEFTARLAKELAVKPGVASAAADFFASETGRKIIGLELEARRALLDPVIEETARKAFEKMEAENSPRLEALRRFAKVNDLIEMNVMGALNANFAFYQGMASGGALGGEMSEEDMLSEVWSQEEQVRNDAEDWLWPYLALAYQPLSDEELQAYQSFSESPAGRDLNAALFAAFDTSFVRISRELGRATALMVQGQDI</sequence>
<accession>A0A918IY58</accession>
<evidence type="ECO:0000259" key="1">
    <source>
        <dbReference type="Pfam" id="PF09832"/>
    </source>
</evidence>
<dbReference type="AlphaFoldDB" id="A0A918IY58"/>
<dbReference type="InterPro" id="IPR018637">
    <property type="entry name" value="DUF2059"/>
</dbReference>
<dbReference type="Proteomes" id="UP000628984">
    <property type="component" value="Unassembled WGS sequence"/>
</dbReference>
<protein>
    <recommendedName>
        <fullName evidence="1">DUF2059 domain-containing protein</fullName>
    </recommendedName>
</protein>
<reference evidence="2" key="2">
    <citation type="submission" date="2020-09" db="EMBL/GenBank/DDBJ databases">
        <authorList>
            <person name="Sun Q."/>
            <person name="Kim S."/>
        </authorList>
    </citation>
    <scope>NUCLEOTIDE SEQUENCE</scope>
    <source>
        <strain evidence="2">KCTC 23714</strain>
    </source>
</reference>
<evidence type="ECO:0000313" key="2">
    <source>
        <dbReference type="EMBL" id="GGW36418.1"/>
    </source>
</evidence>
<proteinExistence type="predicted"/>
<gene>
    <name evidence="2" type="ORF">GCM10011452_26130</name>
</gene>
<feature type="domain" description="DUF2059" evidence="1">
    <location>
        <begin position="94"/>
        <end position="153"/>
    </location>
</feature>
<reference evidence="2" key="1">
    <citation type="journal article" date="2014" name="Int. J. Syst. Evol. Microbiol.">
        <title>Complete genome sequence of Corynebacterium casei LMG S-19264T (=DSM 44701T), isolated from a smear-ripened cheese.</title>
        <authorList>
            <consortium name="US DOE Joint Genome Institute (JGI-PGF)"/>
            <person name="Walter F."/>
            <person name="Albersmeier A."/>
            <person name="Kalinowski J."/>
            <person name="Ruckert C."/>
        </authorList>
    </citation>
    <scope>NUCLEOTIDE SEQUENCE</scope>
    <source>
        <strain evidence="2">KCTC 23714</strain>
    </source>
</reference>
<comment type="caution">
    <text evidence="2">The sequence shown here is derived from an EMBL/GenBank/DDBJ whole genome shotgun (WGS) entry which is preliminary data.</text>
</comment>
<name>A0A918IY58_9RHOB</name>
<evidence type="ECO:0000313" key="3">
    <source>
        <dbReference type="Proteomes" id="UP000628984"/>
    </source>
</evidence>
<dbReference type="Pfam" id="PF09832">
    <property type="entry name" value="DUF2059"/>
    <property type="match status" value="1"/>
</dbReference>
<dbReference type="EMBL" id="BMYQ01000008">
    <property type="protein sequence ID" value="GGW36418.1"/>
    <property type="molecule type" value="Genomic_DNA"/>
</dbReference>